<feature type="transmembrane region" description="Helical" evidence="1">
    <location>
        <begin position="51"/>
        <end position="71"/>
    </location>
</feature>
<dbReference type="Pfam" id="PF13937">
    <property type="entry name" value="DUF4212"/>
    <property type="match status" value="1"/>
</dbReference>
<keyword evidence="1" id="KW-1133">Transmembrane helix</keyword>
<keyword evidence="4" id="KW-1185">Reference proteome</keyword>
<name>A0A5B8SQU3_9GAMM</name>
<protein>
    <submittedName>
        <fullName evidence="3">DUF4212 domain-containing protein</fullName>
    </submittedName>
</protein>
<evidence type="ECO:0000259" key="2">
    <source>
        <dbReference type="Pfam" id="PF13937"/>
    </source>
</evidence>
<dbReference type="InterPro" id="IPR019886">
    <property type="entry name" value="Na_symporter_ssu"/>
</dbReference>
<dbReference type="NCBIfam" id="TIGR03647">
    <property type="entry name" value="Na_symport_sm"/>
    <property type="match status" value="1"/>
</dbReference>
<dbReference type="AlphaFoldDB" id="A0A5B8SQU3"/>
<feature type="domain" description="Sodium symporter small subunit" evidence="2">
    <location>
        <begin position="7"/>
        <end position="83"/>
    </location>
</feature>
<evidence type="ECO:0000313" key="3">
    <source>
        <dbReference type="EMBL" id="QEA39036.1"/>
    </source>
</evidence>
<sequence length="84" mass="9977">MQDKSPQAYWKRNIRLILGCLAVWFIVSYGFAILLVEPLNNIRFFGFKLGFWFAQQGAIYVFLGLIIFYAYKMNKIDEEFDVHE</sequence>
<dbReference type="RefSeq" id="WP_147184092.1">
    <property type="nucleotide sequence ID" value="NZ_CP042382.1"/>
</dbReference>
<evidence type="ECO:0000313" key="4">
    <source>
        <dbReference type="Proteomes" id="UP000321272"/>
    </source>
</evidence>
<reference evidence="3 4" key="1">
    <citation type="submission" date="2019-06" db="EMBL/GenBank/DDBJ databases">
        <title>Genome analyses of bacteria isolated from kimchi.</title>
        <authorList>
            <person name="Lee S."/>
            <person name="Ahn S."/>
            <person name="Roh S."/>
        </authorList>
    </citation>
    <scope>NUCLEOTIDE SEQUENCE [LARGE SCALE GENOMIC DNA]</scope>
    <source>
        <strain evidence="3 4">CBA4606</strain>
    </source>
</reference>
<dbReference type="EMBL" id="CP042382">
    <property type="protein sequence ID" value="QEA39036.1"/>
    <property type="molecule type" value="Genomic_DNA"/>
</dbReference>
<proteinExistence type="predicted"/>
<accession>A0A5B8SQU3</accession>
<feature type="transmembrane region" description="Helical" evidence="1">
    <location>
        <begin position="16"/>
        <end position="36"/>
    </location>
</feature>
<dbReference type="Proteomes" id="UP000321272">
    <property type="component" value="Chromosome"/>
</dbReference>
<organism evidence="3 4">
    <name type="scientific">Pistricoccus aurantiacus</name>
    <dbReference type="NCBI Taxonomy" id="1883414"/>
    <lineage>
        <taxon>Bacteria</taxon>
        <taxon>Pseudomonadati</taxon>
        <taxon>Pseudomonadota</taxon>
        <taxon>Gammaproteobacteria</taxon>
        <taxon>Oceanospirillales</taxon>
        <taxon>Halomonadaceae</taxon>
        <taxon>Pistricoccus</taxon>
    </lineage>
</organism>
<evidence type="ECO:0000256" key="1">
    <source>
        <dbReference type="SAM" id="Phobius"/>
    </source>
</evidence>
<keyword evidence="1" id="KW-0472">Membrane</keyword>
<gene>
    <name evidence="3" type="ORF">FGL86_08085</name>
</gene>
<dbReference type="OrthoDB" id="9797746at2"/>
<keyword evidence="1" id="KW-0812">Transmembrane</keyword>
<dbReference type="KEGG" id="paur:FGL86_08085"/>